<dbReference type="CDD" id="cd00082">
    <property type="entry name" value="HisKA"/>
    <property type="match status" value="1"/>
</dbReference>
<dbReference type="Pfam" id="PF02518">
    <property type="entry name" value="HATPase_c"/>
    <property type="match status" value="1"/>
</dbReference>
<dbReference type="CDD" id="cd17580">
    <property type="entry name" value="REC_2_DhkD-like"/>
    <property type="match status" value="1"/>
</dbReference>
<dbReference type="InterPro" id="IPR003594">
    <property type="entry name" value="HATPase_dom"/>
</dbReference>
<dbReference type="Pfam" id="PF00512">
    <property type="entry name" value="HisKA"/>
    <property type="match status" value="1"/>
</dbReference>
<dbReference type="SUPFAM" id="SSF52172">
    <property type="entry name" value="CheY-like"/>
    <property type="match status" value="1"/>
</dbReference>
<dbReference type="GO" id="GO:0000155">
    <property type="term" value="F:phosphorelay sensor kinase activity"/>
    <property type="evidence" value="ECO:0007669"/>
    <property type="project" value="InterPro"/>
</dbReference>
<evidence type="ECO:0000259" key="9">
    <source>
        <dbReference type="PROSITE" id="PS50110"/>
    </source>
</evidence>
<evidence type="ECO:0000256" key="6">
    <source>
        <dbReference type="ARBA" id="ARBA00022777"/>
    </source>
</evidence>
<proteinExistence type="predicted"/>
<dbReference type="InterPro" id="IPR035965">
    <property type="entry name" value="PAS-like_dom_sf"/>
</dbReference>
<dbReference type="SUPFAM" id="SSF55785">
    <property type="entry name" value="PYP-like sensor domain (PAS domain)"/>
    <property type="match status" value="3"/>
</dbReference>
<dbReference type="CDD" id="cd00130">
    <property type="entry name" value="PAS"/>
    <property type="match status" value="1"/>
</dbReference>
<evidence type="ECO:0000256" key="4">
    <source>
        <dbReference type="ARBA" id="ARBA00022553"/>
    </source>
</evidence>
<dbReference type="AlphaFoldDB" id="A0A2D2DM76"/>
<dbReference type="InterPro" id="IPR013656">
    <property type="entry name" value="PAS_4"/>
</dbReference>
<dbReference type="InterPro" id="IPR004358">
    <property type="entry name" value="Sig_transdc_His_kin-like_C"/>
</dbReference>
<keyword evidence="4 7" id="KW-0597">Phosphoprotein</keyword>
<dbReference type="Pfam" id="PF00072">
    <property type="entry name" value="Response_reg"/>
    <property type="match status" value="1"/>
</dbReference>
<protein>
    <recommendedName>
        <fullName evidence="3">histidine kinase</fullName>
        <ecNumber evidence="3">2.7.13.3</ecNumber>
    </recommendedName>
</protein>
<evidence type="ECO:0000313" key="12">
    <source>
        <dbReference type="Proteomes" id="UP000229897"/>
    </source>
</evidence>
<evidence type="ECO:0000256" key="7">
    <source>
        <dbReference type="PROSITE-ProRule" id="PRU00169"/>
    </source>
</evidence>
<feature type="domain" description="Histidine kinase" evidence="8">
    <location>
        <begin position="446"/>
        <end position="664"/>
    </location>
</feature>
<dbReference type="PANTHER" id="PTHR43547:SF2">
    <property type="entry name" value="HYBRID SIGNAL TRANSDUCTION HISTIDINE KINASE C"/>
    <property type="match status" value="1"/>
</dbReference>
<dbReference type="InterPro" id="IPR036890">
    <property type="entry name" value="HATPase_C_sf"/>
</dbReference>
<keyword evidence="6" id="KW-0418">Kinase</keyword>
<dbReference type="SMART" id="SM00387">
    <property type="entry name" value="HATPase_c"/>
    <property type="match status" value="1"/>
</dbReference>
<dbReference type="OrthoDB" id="9808408at2"/>
<evidence type="ECO:0000259" key="8">
    <source>
        <dbReference type="PROSITE" id="PS50109"/>
    </source>
</evidence>
<dbReference type="PANTHER" id="PTHR43547">
    <property type="entry name" value="TWO-COMPONENT HISTIDINE KINASE"/>
    <property type="match status" value="1"/>
</dbReference>
<evidence type="ECO:0000256" key="2">
    <source>
        <dbReference type="ARBA" id="ARBA00004429"/>
    </source>
</evidence>
<dbReference type="GO" id="GO:0005886">
    <property type="term" value="C:plasma membrane"/>
    <property type="evidence" value="ECO:0007669"/>
    <property type="project" value="UniProtKB-SubCell"/>
</dbReference>
<dbReference type="PROSITE" id="PS50109">
    <property type="entry name" value="HIS_KIN"/>
    <property type="match status" value="1"/>
</dbReference>
<dbReference type="SUPFAM" id="SSF55874">
    <property type="entry name" value="ATPase domain of HSP90 chaperone/DNA topoisomerase II/histidine kinase"/>
    <property type="match status" value="1"/>
</dbReference>
<comment type="catalytic activity">
    <reaction evidence="1">
        <text>ATP + protein L-histidine = ADP + protein N-phospho-L-histidine.</text>
        <dbReference type="EC" id="2.7.13.3"/>
    </reaction>
</comment>
<dbReference type="KEGG" id="mass:CR152_17320"/>
<dbReference type="Gene3D" id="3.40.50.2300">
    <property type="match status" value="1"/>
</dbReference>
<dbReference type="SMART" id="SM00388">
    <property type="entry name" value="HisKA"/>
    <property type="match status" value="1"/>
</dbReference>
<dbReference type="InterPro" id="IPR001789">
    <property type="entry name" value="Sig_transdc_resp-reg_receiver"/>
</dbReference>
<feature type="domain" description="PAC" evidence="10">
    <location>
        <begin position="382"/>
        <end position="435"/>
    </location>
</feature>
<feature type="domain" description="Response regulatory" evidence="9">
    <location>
        <begin position="685"/>
        <end position="801"/>
    </location>
</feature>
<keyword evidence="5" id="KW-0808">Transferase</keyword>
<dbReference type="Pfam" id="PF08448">
    <property type="entry name" value="PAS_4"/>
    <property type="match status" value="2"/>
</dbReference>
<dbReference type="SMART" id="SM00448">
    <property type="entry name" value="REC"/>
    <property type="match status" value="1"/>
</dbReference>
<name>A0A2D2DM76_9BURK</name>
<reference evidence="11" key="1">
    <citation type="submission" date="2017-10" db="EMBL/GenBank/DDBJ databases">
        <title>Massilia psychrophilum sp. nov., a novel purple-pigmented bacterium isolated from Tianshan glacier, Xinjiang Municipality, China.</title>
        <authorList>
            <person name="Wang H."/>
        </authorList>
    </citation>
    <scope>NUCLEOTIDE SEQUENCE [LARGE SCALE GENOMIC DNA]</scope>
    <source>
        <strain evidence="11">B2</strain>
    </source>
</reference>
<accession>A0A2D2DM76</accession>
<dbReference type="Gene3D" id="2.10.70.100">
    <property type="match status" value="1"/>
</dbReference>
<dbReference type="InterPro" id="IPR005467">
    <property type="entry name" value="His_kinase_dom"/>
</dbReference>
<dbReference type="SMART" id="SM00091">
    <property type="entry name" value="PAS"/>
    <property type="match status" value="3"/>
</dbReference>
<dbReference type="Proteomes" id="UP000229897">
    <property type="component" value="Chromosome"/>
</dbReference>
<evidence type="ECO:0000313" key="11">
    <source>
        <dbReference type="EMBL" id="ATQ76096.1"/>
    </source>
</evidence>
<dbReference type="PRINTS" id="PR00344">
    <property type="entry name" value="BCTRLSENSOR"/>
</dbReference>
<dbReference type="InterPro" id="IPR013655">
    <property type="entry name" value="PAS_fold_3"/>
</dbReference>
<dbReference type="PROSITE" id="PS50110">
    <property type="entry name" value="RESPONSE_REGULATORY"/>
    <property type="match status" value="1"/>
</dbReference>
<evidence type="ECO:0000256" key="1">
    <source>
        <dbReference type="ARBA" id="ARBA00000085"/>
    </source>
</evidence>
<keyword evidence="12" id="KW-1185">Reference proteome</keyword>
<sequence length="810" mass="88598">MRQFRMTRQPDYQALFRASPYPYLLMDLELNIIGANDAYLHATGRDEGDLLGRYVFDAFPENPDDPGSTNIAEVRSSLQRAIASGKPDTTAFLRYSVPRAPDAGGGFEERFWSTVHTPICGADGSTAFVAQNAIDVTELYRFDRQSHVASVEPYTRTDAANDHFDQAQMHQAMNRILMVERGHLRDLFNQAPGFIAVLAGEQHVFEMVNEAYYQLVGHRELVGKPVWEALPDVRGQGFEALLDQVYRSGKPFVGRGLRVAVQRVADGPVTESHIDLLYQPLFDKEGRPSGIFVQGHDVSDAHAAQLASADSAERLSEGMNAARMVVWDWEIGSGKMVFSDNAELVLGRRDPDIDTLSESIHPEDVARMRRARERAIAEAGGYEEIVRFRRADDGRMLWLDIRGKVRCGADGEPFAVRGVTLDVTERLRAEEDLRDAHRRKDEFLAMLSHELRNPLAPISSAAQLLKHVRLDDGRLRETTDIIIRQTAHITALVDDLIDVSRVTRGLISTDQKPHDMKRMIGDAVEQVRPLIEARRHRLAVLLPPGVVSVMSDHKRVVQVLTNLLNNAAKYTPDGGNIVLELGLDGQHLVLTVRDDGIGMGAELLPRVFDLFTQGERSADRSQGGLGVGLAVVRSLVELHGGQVGAASEGVGKGSVLTVRLPLLAGQAPAPAPSAQRPAAPQRPLRVLVVDDNPDAALMLSMLLEASGYDVLTENGSYAGLASAARHVPDVCILDIGLPDMDGYQLARKIRAADGMQGATLIAVTGYGQEQDRRLALAAGFDHHLVKPVDSSELAALLLARAARPMEAGGA</sequence>
<evidence type="ECO:0000256" key="5">
    <source>
        <dbReference type="ARBA" id="ARBA00022679"/>
    </source>
</evidence>
<gene>
    <name evidence="11" type="ORF">CR152_17320</name>
</gene>
<comment type="subcellular location">
    <subcellularLocation>
        <location evidence="2">Cell inner membrane</location>
        <topology evidence="2">Multi-pass membrane protein</topology>
    </subcellularLocation>
</comment>
<dbReference type="InterPro" id="IPR000014">
    <property type="entry name" value="PAS"/>
</dbReference>
<dbReference type="PROSITE" id="PS50113">
    <property type="entry name" value="PAC"/>
    <property type="match status" value="1"/>
</dbReference>
<dbReference type="SUPFAM" id="SSF47384">
    <property type="entry name" value="Homodimeric domain of signal transducing histidine kinase"/>
    <property type="match status" value="1"/>
</dbReference>
<dbReference type="EMBL" id="CP024608">
    <property type="protein sequence ID" value="ATQ76096.1"/>
    <property type="molecule type" value="Genomic_DNA"/>
</dbReference>
<evidence type="ECO:0000256" key="3">
    <source>
        <dbReference type="ARBA" id="ARBA00012438"/>
    </source>
</evidence>
<dbReference type="InterPro" id="IPR003661">
    <property type="entry name" value="HisK_dim/P_dom"/>
</dbReference>
<dbReference type="EC" id="2.7.13.3" evidence="3"/>
<dbReference type="Pfam" id="PF08447">
    <property type="entry name" value="PAS_3"/>
    <property type="match status" value="1"/>
</dbReference>
<dbReference type="InterPro" id="IPR000700">
    <property type="entry name" value="PAS-assoc_C"/>
</dbReference>
<dbReference type="Gene3D" id="3.30.450.20">
    <property type="entry name" value="PAS domain"/>
    <property type="match status" value="3"/>
</dbReference>
<dbReference type="InterPro" id="IPR036097">
    <property type="entry name" value="HisK_dim/P_sf"/>
</dbReference>
<dbReference type="InterPro" id="IPR011006">
    <property type="entry name" value="CheY-like_superfamily"/>
</dbReference>
<evidence type="ECO:0000259" key="10">
    <source>
        <dbReference type="PROSITE" id="PS50113"/>
    </source>
</evidence>
<dbReference type="Gene3D" id="1.10.287.130">
    <property type="match status" value="1"/>
</dbReference>
<dbReference type="Gene3D" id="3.30.565.10">
    <property type="entry name" value="Histidine kinase-like ATPase, C-terminal domain"/>
    <property type="match status" value="1"/>
</dbReference>
<feature type="modified residue" description="4-aspartylphosphate" evidence="7">
    <location>
        <position position="734"/>
    </location>
</feature>
<dbReference type="FunFam" id="3.30.565.10:FF:000006">
    <property type="entry name" value="Sensor histidine kinase WalK"/>
    <property type="match status" value="1"/>
</dbReference>
<organism evidence="11 12">
    <name type="scientific">Massilia violaceinigra</name>
    <dbReference type="NCBI Taxonomy" id="2045208"/>
    <lineage>
        <taxon>Bacteria</taxon>
        <taxon>Pseudomonadati</taxon>
        <taxon>Pseudomonadota</taxon>
        <taxon>Betaproteobacteria</taxon>
        <taxon>Burkholderiales</taxon>
        <taxon>Oxalobacteraceae</taxon>
        <taxon>Telluria group</taxon>
        <taxon>Massilia</taxon>
    </lineage>
</organism>